<evidence type="ECO:0000256" key="1">
    <source>
        <dbReference type="ARBA" id="ARBA00004651"/>
    </source>
</evidence>
<evidence type="ECO:0000313" key="9">
    <source>
        <dbReference type="EMBL" id="ANU07526.1"/>
    </source>
</evidence>
<evidence type="ECO:0000256" key="2">
    <source>
        <dbReference type="ARBA" id="ARBA00022475"/>
    </source>
</evidence>
<feature type="transmembrane region" description="Helical" evidence="8">
    <location>
        <begin position="213"/>
        <end position="236"/>
    </location>
</feature>
<gene>
    <name evidence="9" type="ORF">A6F65_01219</name>
</gene>
<evidence type="ECO:0000256" key="7">
    <source>
        <dbReference type="ARBA" id="ARBA00023136"/>
    </source>
</evidence>
<dbReference type="OrthoDB" id="345761at2"/>
<evidence type="ECO:0000256" key="8">
    <source>
        <dbReference type="SAM" id="Phobius"/>
    </source>
</evidence>
<keyword evidence="2" id="KW-1003">Cell membrane</keyword>
<organism evidence="9 10">
    <name type="scientific">Paraurantiacibacter namhicola</name>
    <dbReference type="NCBI Taxonomy" id="645517"/>
    <lineage>
        <taxon>Bacteria</taxon>
        <taxon>Pseudomonadati</taxon>
        <taxon>Pseudomonadota</taxon>
        <taxon>Alphaproteobacteria</taxon>
        <taxon>Sphingomonadales</taxon>
        <taxon>Erythrobacteraceae</taxon>
        <taxon>Paraurantiacibacter</taxon>
    </lineage>
</organism>
<dbReference type="GO" id="GO:0009103">
    <property type="term" value="P:lipopolysaccharide biosynthetic process"/>
    <property type="evidence" value="ECO:0007669"/>
    <property type="project" value="UniProtKB-ARBA"/>
</dbReference>
<evidence type="ECO:0000256" key="4">
    <source>
        <dbReference type="ARBA" id="ARBA00022679"/>
    </source>
</evidence>
<dbReference type="AlphaFoldDB" id="A0A1C7D7R5"/>
<sequence length="496" mass="55075">MTTITADRKALASGSAWPRRGLAVVVLLAVVAVVVRLPFLGDHNADIDEQLYALIGSQMLEGQLPFADLWDRKPLGLFLIYALAAATGLPAPWSYQLLAMIFIVIGAWLVRRLALLVTEHGTATGAAVIYIVLMAIYGSHSAQTEVFHVPAMLAMALLVFDQSRADALRRAFIAMLIGGIALQVKYTVVPQCAFFGAWVLWGQYRKGRSLPQLLALAAGFALAGLLPTILVGLFYLGVGEWDAFWFANFVSFFDRLPAGDSRFVMEQLLYVSPMAALTLFGLYAALRMRTPDSWAAYRFFWLFLAASYATVYFPSTIYNYYFAALVPGSLLVALPFLDRRGPFKVWPLVLTGVGCFALTYYPGRIEASQDHRAAMEDLTAAITPLVGSQADCLWVFDGPTALYQTTGSCLPTRFIYPDHLNNALERDALGIRQIDEVRRIMAAKPPVVVTADRPFTAQNKETLAYVEAAMERDYMPLRTETIHDRRLTAWIRKDQR</sequence>
<feature type="transmembrane region" description="Helical" evidence="8">
    <location>
        <begin position="345"/>
        <end position="363"/>
    </location>
</feature>
<keyword evidence="7 8" id="KW-0472">Membrane</keyword>
<keyword evidence="6 8" id="KW-1133">Transmembrane helix</keyword>
<dbReference type="InterPro" id="IPR050297">
    <property type="entry name" value="LipidA_mod_glycosyltrf_83"/>
</dbReference>
<keyword evidence="3" id="KW-0328">Glycosyltransferase</keyword>
<dbReference type="STRING" id="645517.A6F65_01219"/>
<feature type="transmembrane region" description="Helical" evidence="8">
    <location>
        <begin position="171"/>
        <end position="201"/>
    </location>
</feature>
<feature type="transmembrane region" description="Helical" evidence="8">
    <location>
        <begin position="295"/>
        <end position="314"/>
    </location>
</feature>
<keyword evidence="10" id="KW-1185">Reference proteome</keyword>
<protein>
    <submittedName>
        <fullName evidence="9">Uncharacterized protein</fullName>
    </submittedName>
</protein>
<feature type="transmembrane region" description="Helical" evidence="8">
    <location>
        <begin position="268"/>
        <end position="286"/>
    </location>
</feature>
<keyword evidence="4" id="KW-0808">Transferase</keyword>
<dbReference type="PANTHER" id="PTHR33908">
    <property type="entry name" value="MANNOSYLTRANSFERASE YKCB-RELATED"/>
    <property type="match status" value="1"/>
</dbReference>
<dbReference type="GO" id="GO:0005886">
    <property type="term" value="C:plasma membrane"/>
    <property type="evidence" value="ECO:0007669"/>
    <property type="project" value="UniProtKB-SubCell"/>
</dbReference>
<keyword evidence="5 8" id="KW-0812">Transmembrane</keyword>
<evidence type="ECO:0000256" key="5">
    <source>
        <dbReference type="ARBA" id="ARBA00022692"/>
    </source>
</evidence>
<dbReference type="KEGG" id="anh:A6F65_01219"/>
<comment type="subcellular location">
    <subcellularLocation>
        <location evidence="1">Cell membrane</location>
        <topology evidence="1">Multi-pass membrane protein</topology>
    </subcellularLocation>
</comment>
<evidence type="ECO:0000313" key="10">
    <source>
        <dbReference type="Proteomes" id="UP000092698"/>
    </source>
</evidence>
<feature type="transmembrane region" description="Helical" evidence="8">
    <location>
        <begin position="21"/>
        <end position="39"/>
    </location>
</feature>
<dbReference type="RefSeq" id="WP_067786820.1">
    <property type="nucleotide sequence ID" value="NZ_CP016545.1"/>
</dbReference>
<proteinExistence type="predicted"/>
<dbReference type="Proteomes" id="UP000092698">
    <property type="component" value="Chromosome"/>
</dbReference>
<evidence type="ECO:0000256" key="6">
    <source>
        <dbReference type="ARBA" id="ARBA00022989"/>
    </source>
</evidence>
<name>A0A1C7D7R5_9SPHN</name>
<accession>A0A1C7D7R5</accession>
<dbReference type="PANTHER" id="PTHR33908:SF11">
    <property type="entry name" value="MEMBRANE PROTEIN"/>
    <property type="match status" value="1"/>
</dbReference>
<reference evidence="9 10" key="1">
    <citation type="submission" date="2016-07" db="EMBL/GenBank/DDBJ databases">
        <title>Complete genome sequence of Altererythrobacter namhicola JCM 16345T, containing esterase-encoding genes.</title>
        <authorList>
            <person name="Cheng H."/>
            <person name="Wu Y.-H."/>
            <person name="Jian S.-L."/>
            <person name="Huo Y.-Y."/>
            <person name="Wang C.-S."/>
            <person name="Xu X.-W."/>
        </authorList>
    </citation>
    <scope>NUCLEOTIDE SEQUENCE [LARGE SCALE GENOMIC DNA]</scope>
    <source>
        <strain evidence="9 10">JCM 16345</strain>
    </source>
</reference>
<evidence type="ECO:0000256" key="3">
    <source>
        <dbReference type="ARBA" id="ARBA00022676"/>
    </source>
</evidence>
<dbReference type="EMBL" id="CP016545">
    <property type="protein sequence ID" value="ANU07526.1"/>
    <property type="molecule type" value="Genomic_DNA"/>
</dbReference>
<feature type="transmembrane region" description="Helical" evidence="8">
    <location>
        <begin position="122"/>
        <end position="140"/>
    </location>
</feature>
<dbReference type="GO" id="GO:0016763">
    <property type="term" value="F:pentosyltransferase activity"/>
    <property type="evidence" value="ECO:0007669"/>
    <property type="project" value="TreeGrafter"/>
</dbReference>
<feature type="transmembrane region" description="Helical" evidence="8">
    <location>
        <begin position="93"/>
        <end position="110"/>
    </location>
</feature>